<sequence length="450" mass="51593">MEELPAELIISIGQLVEKYTLCSLVRCCQRLYDILQPLFYSELRLTPPLTASYTSLVIRLWQRPDLASLVRHAEIHFPISVIHPSYLFDHDKGSEVEDFVDGVLNAMWDLKERRPRDMLKEGLRNGRWGSWMGVLFTRLTHLQTIEFVGFYNNQTISDMINRAGNRQRPFDAALPYPHLRQISIRECERGFNLEALTPFFYFPAVETVDVAQMWEGRGRDNSSEGRRKPGHASCPVKRIIVRSLKQSRGTLTWLADCTGLEHISVRIACTFVGLPETRFGVPFNPARFLQALLPFTRTLKSLHVEYDELYNSLLNSDGSLDLFYEDIFWLTEDEQKLDHCNAPVGSLRGFEVLEAISLRHANLLPPVSDDRTKSQGILVDRLPKSLRTLRVFDIVQSLCADLLWELSVLVTTHDAFPHLKEIYLQGKAIDEVALRSLQFHCEATGISLTY</sequence>
<dbReference type="EMBL" id="KZ824281">
    <property type="protein sequence ID" value="RAL12854.1"/>
    <property type="molecule type" value="Genomic_DNA"/>
</dbReference>
<organism evidence="2 3">
    <name type="scientific">Aspergillus homomorphus (strain CBS 101889)</name>
    <dbReference type="NCBI Taxonomy" id="1450537"/>
    <lineage>
        <taxon>Eukaryota</taxon>
        <taxon>Fungi</taxon>
        <taxon>Dikarya</taxon>
        <taxon>Ascomycota</taxon>
        <taxon>Pezizomycotina</taxon>
        <taxon>Eurotiomycetes</taxon>
        <taxon>Eurotiomycetidae</taxon>
        <taxon>Eurotiales</taxon>
        <taxon>Aspergillaceae</taxon>
        <taxon>Aspergillus</taxon>
        <taxon>Aspergillus subgen. Circumdati</taxon>
    </lineage>
</organism>
<gene>
    <name evidence="2" type="ORF">BO97DRAFT_47056</name>
</gene>
<dbReference type="InterPro" id="IPR001810">
    <property type="entry name" value="F-box_dom"/>
</dbReference>
<dbReference type="Proteomes" id="UP000248961">
    <property type="component" value="Unassembled WGS sequence"/>
</dbReference>
<dbReference type="OrthoDB" id="2520703at2759"/>
<evidence type="ECO:0000313" key="3">
    <source>
        <dbReference type="Proteomes" id="UP000248961"/>
    </source>
</evidence>
<feature type="domain" description="F-box" evidence="1">
    <location>
        <begin position="1"/>
        <end position="43"/>
    </location>
</feature>
<dbReference type="AlphaFoldDB" id="A0A395I2Q8"/>
<evidence type="ECO:0000259" key="1">
    <source>
        <dbReference type="PROSITE" id="PS50181"/>
    </source>
</evidence>
<proteinExistence type="predicted"/>
<dbReference type="GeneID" id="37204248"/>
<protein>
    <recommendedName>
        <fullName evidence="1">F-box domain-containing protein</fullName>
    </recommendedName>
</protein>
<accession>A0A395I2Q8</accession>
<reference evidence="2 3" key="1">
    <citation type="submission" date="2018-02" db="EMBL/GenBank/DDBJ databases">
        <title>The genomes of Aspergillus section Nigri reveals drivers in fungal speciation.</title>
        <authorList>
            <consortium name="DOE Joint Genome Institute"/>
            <person name="Vesth T.C."/>
            <person name="Nybo J."/>
            <person name="Theobald S."/>
            <person name="Brandl J."/>
            <person name="Frisvad J.C."/>
            <person name="Nielsen K.F."/>
            <person name="Lyhne E.K."/>
            <person name="Kogle M.E."/>
            <person name="Kuo A."/>
            <person name="Riley R."/>
            <person name="Clum A."/>
            <person name="Nolan M."/>
            <person name="Lipzen A."/>
            <person name="Salamov A."/>
            <person name="Henrissat B."/>
            <person name="Wiebenga A."/>
            <person name="De vries R.P."/>
            <person name="Grigoriev I.V."/>
            <person name="Mortensen U.H."/>
            <person name="Andersen M.R."/>
            <person name="Baker S.E."/>
        </authorList>
    </citation>
    <scope>NUCLEOTIDE SEQUENCE [LARGE SCALE GENOMIC DNA]</scope>
    <source>
        <strain evidence="2 3">CBS 101889</strain>
    </source>
</reference>
<dbReference type="VEuPathDB" id="FungiDB:BO97DRAFT_47056"/>
<dbReference type="PROSITE" id="PS50181">
    <property type="entry name" value="FBOX"/>
    <property type="match status" value="1"/>
</dbReference>
<evidence type="ECO:0000313" key="2">
    <source>
        <dbReference type="EMBL" id="RAL12854.1"/>
    </source>
</evidence>
<name>A0A395I2Q8_ASPHC</name>
<dbReference type="RefSeq" id="XP_025552008.1">
    <property type="nucleotide sequence ID" value="XM_025699959.1"/>
</dbReference>
<keyword evidence="3" id="KW-1185">Reference proteome</keyword>